<accession>A0A6C7ECR4</accession>
<proteinExistence type="predicted"/>
<reference evidence="1 2" key="1">
    <citation type="journal article" date="2013" name="Int. J. Syst. Evol. Microbiol.">
        <title>Ilumatobacter nonamiense sp. nov. and Ilumatobacter coccineum sp. nov., isolated from seashore sand.</title>
        <authorList>
            <person name="Matsumoto A."/>
            <person name="Kasai H."/>
            <person name="Matsuo Y."/>
            <person name="Shizuri Y."/>
            <person name="Ichikawa N."/>
            <person name="Fujita N."/>
            <person name="Omura S."/>
            <person name="Takahashi Y."/>
        </authorList>
    </citation>
    <scope>NUCLEOTIDE SEQUENCE [LARGE SCALE GENOMIC DNA]</scope>
    <source>
        <strain evidence="2">NBRC 103263 / KCTC 29153 / YM16-304</strain>
    </source>
</reference>
<organism evidence="1 2">
    <name type="scientific">Ilumatobacter coccineus (strain NBRC 103263 / KCTC 29153 / YM16-304)</name>
    <dbReference type="NCBI Taxonomy" id="1313172"/>
    <lineage>
        <taxon>Bacteria</taxon>
        <taxon>Bacillati</taxon>
        <taxon>Actinomycetota</taxon>
        <taxon>Acidimicrobiia</taxon>
        <taxon>Acidimicrobiales</taxon>
        <taxon>Ilumatobacteraceae</taxon>
        <taxon>Ilumatobacter</taxon>
    </lineage>
</organism>
<dbReference type="Proteomes" id="UP000011863">
    <property type="component" value="Chromosome"/>
</dbReference>
<sequence>MCMLSQPIGVAPGRHLNRSNASGPSDAPGDTYHSRMALEIICPRCESDAHLSGVPLGDGNIELTCAECKISWQRDPRPKCPTCGGDDLYHKPQVILEKSRGTQMSVQGIHIEYGCWDCEPPEVKVRGGRTHHLPDRLGGSQ</sequence>
<evidence type="ECO:0000313" key="2">
    <source>
        <dbReference type="Proteomes" id="UP000011863"/>
    </source>
</evidence>
<dbReference type="AlphaFoldDB" id="A0A6C7ECR4"/>
<dbReference type="SUPFAM" id="SSF144020">
    <property type="entry name" value="FdhE-like"/>
    <property type="match status" value="1"/>
</dbReference>
<gene>
    <name evidence="1" type="ORF">YM304_26550</name>
</gene>
<evidence type="ECO:0000313" key="1">
    <source>
        <dbReference type="EMBL" id="BAN02969.1"/>
    </source>
</evidence>
<name>A0A6C7ECR4_ILUCY</name>
<dbReference type="KEGG" id="aym:YM304_26550"/>
<protein>
    <submittedName>
        <fullName evidence="1">Uncharacterized protein</fullName>
    </submittedName>
</protein>
<dbReference type="InterPro" id="IPR024064">
    <property type="entry name" value="FdhE-like_sf"/>
</dbReference>
<keyword evidence="2" id="KW-1185">Reference proteome</keyword>
<dbReference type="EMBL" id="AP012057">
    <property type="protein sequence ID" value="BAN02969.1"/>
    <property type="molecule type" value="Genomic_DNA"/>
</dbReference>